<name>A0ABP7KTC9_9ACTN</name>
<feature type="compositionally biased region" description="Low complexity" evidence="1">
    <location>
        <begin position="268"/>
        <end position="277"/>
    </location>
</feature>
<reference evidence="3" key="1">
    <citation type="journal article" date="2019" name="Int. J. Syst. Evol. Microbiol.">
        <title>The Global Catalogue of Microorganisms (GCM) 10K type strain sequencing project: providing services to taxonomists for standard genome sequencing and annotation.</title>
        <authorList>
            <consortium name="The Broad Institute Genomics Platform"/>
            <consortium name="The Broad Institute Genome Sequencing Center for Infectious Disease"/>
            <person name="Wu L."/>
            <person name="Ma J."/>
        </authorList>
    </citation>
    <scope>NUCLEOTIDE SEQUENCE [LARGE SCALE GENOMIC DNA]</scope>
    <source>
        <strain evidence="3">JCM 16578</strain>
    </source>
</reference>
<feature type="region of interest" description="Disordered" evidence="1">
    <location>
        <begin position="1"/>
        <end position="24"/>
    </location>
</feature>
<dbReference type="Pfam" id="PF19934">
    <property type="entry name" value="DUF6397"/>
    <property type="match status" value="1"/>
</dbReference>
<keyword evidence="3" id="KW-1185">Reference proteome</keyword>
<gene>
    <name evidence="2" type="ORF">GCM10022207_62540</name>
</gene>
<dbReference type="InterPro" id="IPR045652">
    <property type="entry name" value="DUF6397"/>
</dbReference>
<comment type="caution">
    <text evidence="2">The sequence shown here is derived from an EMBL/GenBank/DDBJ whole genome shotgun (WGS) entry which is preliminary data.</text>
</comment>
<dbReference type="RefSeq" id="WP_345552732.1">
    <property type="nucleotide sequence ID" value="NZ_BAAAZA010000022.1"/>
</dbReference>
<accession>A0ABP7KTC9</accession>
<sequence length="311" mass="34075">MSGNTITSTAAEATRTAPGAASRRTSLALSGAVRELDLRRGEFELAVQLGYVRTVPGETGGRRVTRAELDRVRGEEDFPDSLRKRVEVMGTRDGAALMGVSPARFTRFARLGLIVPVKWYLNRYQAVVWLYLAEELRQFATGEANAPLLAGRTPQGLRDQLDGGLDLRPRNWRGRHLGFRLRETDDLWAKAAVVASHLDPAQVEETVRDPYERAELYRLRPTQAVPGSPDSPAARIAARITTADDDDEIGWLRADLAQAVVEARRYRPAPGAPSAQPAGPPGGVSARQEPPMRADPTSSRGMFGWLRRGSS</sequence>
<feature type="region of interest" description="Disordered" evidence="1">
    <location>
        <begin position="267"/>
        <end position="311"/>
    </location>
</feature>
<dbReference type="EMBL" id="BAAAZA010000022">
    <property type="protein sequence ID" value="GAA3886721.1"/>
    <property type="molecule type" value="Genomic_DNA"/>
</dbReference>
<dbReference type="Proteomes" id="UP001501563">
    <property type="component" value="Unassembled WGS sequence"/>
</dbReference>
<proteinExistence type="predicted"/>
<evidence type="ECO:0000313" key="2">
    <source>
        <dbReference type="EMBL" id="GAA3886721.1"/>
    </source>
</evidence>
<evidence type="ECO:0000256" key="1">
    <source>
        <dbReference type="SAM" id="MobiDB-lite"/>
    </source>
</evidence>
<organism evidence="2 3">
    <name type="scientific">Streptomyces lannensis</name>
    <dbReference type="NCBI Taxonomy" id="766498"/>
    <lineage>
        <taxon>Bacteria</taxon>
        <taxon>Bacillati</taxon>
        <taxon>Actinomycetota</taxon>
        <taxon>Actinomycetes</taxon>
        <taxon>Kitasatosporales</taxon>
        <taxon>Streptomycetaceae</taxon>
        <taxon>Streptomyces</taxon>
    </lineage>
</organism>
<feature type="compositionally biased region" description="Low complexity" evidence="1">
    <location>
        <begin position="9"/>
        <end position="21"/>
    </location>
</feature>
<protein>
    <submittedName>
        <fullName evidence="2">DUF6397 family protein</fullName>
    </submittedName>
</protein>
<evidence type="ECO:0000313" key="3">
    <source>
        <dbReference type="Proteomes" id="UP001501563"/>
    </source>
</evidence>